<reference evidence="4" key="1">
    <citation type="journal article" date="2019" name="Int. J. Syst. Evol. Microbiol.">
        <title>The Global Catalogue of Microorganisms (GCM) 10K type strain sequencing project: providing services to taxonomists for standard genome sequencing and annotation.</title>
        <authorList>
            <consortium name="The Broad Institute Genomics Platform"/>
            <consortium name="The Broad Institute Genome Sequencing Center for Infectious Disease"/>
            <person name="Wu L."/>
            <person name="Ma J."/>
        </authorList>
    </citation>
    <scope>NUCLEOTIDE SEQUENCE [LARGE SCALE GENOMIC DNA]</scope>
    <source>
        <strain evidence="4">CCUG 62952</strain>
    </source>
</reference>
<dbReference type="Gene3D" id="1.10.10.60">
    <property type="entry name" value="Homeodomain-like"/>
    <property type="match status" value="1"/>
</dbReference>
<evidence type="ECO:0000313" key="4">
    <source>
        <dbReference type="Proteomes" id="UP001596978"/>
    </source>
</evidence>
<dbReference type="PROSITE" id="PS01124">
    <property type="entry name" value="HTH_ARAC_FAMILY_2"/>
    <property type="match status" value="1"/>
</dbReference>
<dbReference type="Gene3D" id="1.25.40.10">
    <property type="entry name" value="Tetratricopeptide repeat domain"/>
    <property type="match status" value="1"/>
</dbReference>
<organism evidence="3 4">
    <name type="scientific">Sungkyunkwania multivorans</name>
    <dbReference type="NCBI Taxonomy" id="1173618"/>
    <lineage>
        <taxon>Bacteria</taxon>
        <taxon>Pseudomonadati</taxon>
        <taxon>Bacteroidota</taxon>
        <taxon>Flavobacteriia</taxon>
        <taxon>Flavobacteriales</taxon>
        <taxon>Flavobacteriaceae</taxon>
        <taxon>Sungkyunkwania</taxon>
    </lineage>
</organism>
<proteinExistence type="predicted"/>
<dbReference type="InterPro" id="IPR018060">
    <property type="entry name" value="HTH_AraC"/>
</dbReference>
<dbReference type="InterPro" id="IPR011990">
    <property type="entry name" value="TPR-like_helical_dom_sf"/>
</dbReference>
<dbReference type="Pfam" id="PF12833">
    <property type="entry name" value="HTH_18"/>
    <property type="match status" value="1"/>
</dbReference>
<feature type="domain" description="HTH araC/xylS-type" evidence="2">
    <location>
        <begin position="448"/>
        <end position="556"/>
    </location>
</feature>
<sequence length="565" mass="66337">MKRIFLFLVLIALNTSWGYGIIQLDSLGQYSFEQLEQKINANKEKNEIELANVYALAYINKARNTGKDGLLVKGYYFIVDIDSKVQKVGTKETSILYSDSIIALSKAKDHGFFTAYAYYIRGKESYKERHFKKALNDLIIADKIISDKDSLEVKYWIKQAMGILKHRTGDNDGALREMYTSLAYYKKQKKWSSYGLTAFSLSQVYIKKRELDSAKYHIDTAKEYLKGTDHFISNHLHMGSGMLEYYKANYGNAIKIFEEANSGMKRIKDLSNQAFCEYFLGESKLKLGDTAIAVNHFKRVDTIYHEQHYINPELRGAYTSLIAYYRKKKQYEKELYYVKNLLKIDSLTKDYSSYLQSNIIKEYDVPKLLERKEKLINIYKSNEKKWSIAIVILSVFMVLLAFTFFRHRRNEFKKNEKYEQIIAEFTKEKNNDPPKQVRSSKIPEKDVEKIKAAFESYEEKRTYAKSTFNKDFIRKDTGINDHYITDYLREYIGSSLTTYINDKRIALSVKKIIEDKNYRKYTMQAMAEAVGYNNESTYKRAFRERIGMRPLEFIDKRKKEEGSNS</sequence>
<dbReference type="EMBL" id="JBHTJH010000017">
    <property type="protein sequence ID" value="MFD0862928.1"/>
    <property type="molecule type" value="Genomic_DNA"/>
</dbReference>
<evidence type="ECO:0000313" key="3">
    <source>
        <dbReference type="EMBL" id="MFD0862928.1"/>
    </source>
</evidence>
<dbReference type="SMART" id="SM00342">
    <property type="entry name" value="HTH_ARAC"/>
    <property type="match status" value="1"/>
</dbReference>
<evidence type="ECO:0000256" key="1">
    <source>
        <dbReference type="SAM" id="Phobius"/>
    </source>
</evidence>
<evidence type="ECO:0000259" key="2">
    <source>
        <dbReference type="PROSITE" id="PS01124"/>
    </source>
</evidence>
<dbReference type="SUPFAM" id="SSF48452">
    <property type="entry name" value="TPR-like"/>
    <property type="match status" value="1"/>
</dbReference>
<keyword evidence="1" id="KW-0812">Transmembrane</keyword>
<dbReference type="RefSeq" id="WP_386408516.1">
    <property type="nucleotide sequence ID" value="NZ_JBHTJH010000017.1"/>
</dbReference>
<accession>A0ABW3CYZ0</accession>
<protein>
    <recommendedName>
        <fullName evidence="2">HTH araC/xylS-type domain-containing protein</fullName>
    </recommendedName>
</protein>
<dbReference type="Proteomes" id="UP001596978">
    <property type="component" value="Unassembled WGS sequence"/>
</dbReference>
<gene>
    <name evidence="3" type="ORF">ACFQ1M_12000</name>
</gene>
<keyword evidence="4" id="KW-1185">Reference proteome</keyword>
<feature type="transmembrane region" description="Helical" evidence="1">
    <location>
        <begin position="386"/>
        <end position="405"/>
    </location>
</feature>
<keyword evidence="1" id="KW-0472">Membrane</keyword>
<comment type="caution">
    <text evidence="3">The sequence shown here is derived from an EMBL/GenBank/DDBJ whole genome shotgun (WGS) entry which is preliminary data.</text>
</comment>
<keyword evidence="1" id="KW-1133">Transmembrane helix</keyword>
<name>A0ABW3CYZ0_9FLAO</name>